<keyword evidence="4 7" id="KW-0328">Glycosyltransferase</keyword>
<dbReference type="AlphaFoldDB" id="W4VIE6"/>
<reference evidence="7 8" key="1">
    <citation type="journal article" date="2014" name="Genome Announc.">
        <title>Draft Genome Sequence of the Boron-Tolerant and Moderately Halotolerant Bacterium Gracilibacillus boraciitolerans JCM 21714T.</title>
        <authorList>
            <person name="Ahmed I."/>
            <person name="Oshima K."/>
            <person name="Suda W."/>
            <person name="Kitamura K."/>
            <person name="Iida T."/>
            <person name="Ohmori Y."/>
            <person name="Fujiwara T."/>
            <person name="Hattori M."/>
            <person name="Ohkuma M."/>
        </authorList>
    </citation>
    <scope>NUCLEOTIDE SEQUENCE [LARGE SCALE GENOMIC DNA]</scope>
    <source>
        <strain evidence="7 8">JCM 21714</strain>
    </source>
</reference>
<dbReference type="EMBL" id="BAVS01000006">
    <property type="protein sequence ID" value="GAE92593.1"/>
    <property type="molecule type" value="Genomic_DNA"/>
</dbReference>
<dbReference type="FunFam" id="3.20.20.70:FF:000030">
    <property type="entry name" value="Nicotinate-nucleotide pyrophosphorylase, carboxylating"/>
    <property type="match status" value="1"/>
</dbReference>
<dbReference type="GO" id="GO:0009435">
    <property type="term" value="P:NAD+ biosynthetic process"/>
    <property type="evidence" value="ECO:0007669"/>
    <property type="project" value="InterPro"/>
</dbReference>
<dbReference type="InterPro" id="IPR036068">
    <property type="entry name" value="Nicotinate_pribotase-like_C"/>
</dbReference>
<gene>
    <name evidence="7" type="ORF">JCM21714_1601</name>
</gene>
<evidence type="ECO:0000256" key="1">
    <source>
        <dbReference type="ARBA" id="ARBA00004893"/>
    </source>
</evidence>
<evidence type="ECO:0000313" key="8">
    <source>
        <dbReference type="Proteomes" id="UP000019102"/>
    </source>
</evidence>
<dbReference type="Pfam" id="PF01729">
    <property type="entry name" value="QRPTase_C"/>
    <property type="match status" value="1"/>
</dbReference>
<dbReference type="Proteomes" id="UP000019102">
    <property type="component" value="Unassembled WGS sequence"/>
</dbReference>
<evidence type="ECO:0000259" key="6">
    <source>
        <dbReference type="Pfam" id="PF01729"/>
    </source>
</evidence>
<dbReference type="InterPro" id="IPR027277">
    <property type="entry name" value="NadC/ModD"/>
</dbReference>
<comment type="similarity">
    <text evidence="2">Belongs to the NadC/ModD family.</text>
</comment>
<accession>W4VIE6</accession>
<organism evidence="7 8">
    <name type="scientific">Gracilibacillus boraciitolerans JCM 21714</name>
    <dbReference type="NCBI Taxonomy" id="1298598"/>
    <lineage>
        <taxon>Bacteria</taxon>
        <taxon>Bacillati</taxon>
        <taxon>Bacillota</taxon>
        <taxon>Bacilli</taxon>
        <taxon>Bacillales</taxon>
        <taxon>Bacillaceae</taxon>
        <taxon>Gracilibacillus</taxon>
    </lineage>
</organism>
<dbReference type="GO" id="GO:0004514">
    <property type="term" value="F:nicotinate-nucleotide diphosphorylase (carboxylating) activity"/>
    <property type="evidence" value="ECO:0007669"/>
    <property type="project" value="UniProtKB-EC"/>
</dbReference>
<keyword evidence="8" id="KW-1185">Reference proteome</keyword>
<name>W4VIE6_9BACI</name>
<proteinExistence type="inferred from homology"/>
<dbReference type="Gene3D" id="3.20.20.70">
    <property type="entry name" value="Aldolase class I"/>
    <property type="match status" value="1"/>
</dbReference>
<evidence type="ECO:0000256" key="5">
    <source>
        <dbReference type="ARBA" id="ARBA00022679"/>
    </source>
</evidence>
<dbReference type="InterPro" id="IPR002638">
    <property type="entry name" value="Quinolinate_PRibosylTrfase_C"/>
</dbReference>
<evidence type="ECO:0000256" key="4">
    <source>
        <dbReference type="ARBA" id="ARBA00022676"/>
    </source>
</evidence>
<dbReference type="SUPFAM" id="SSF51690">
    <property type="entry name" value="Nicotinate/Quinolinate PRTase C-terminal domain-like"/>
    <property type="match status" value="1"/>
</dbReference>
<evidence type="ECO:0000313" key="7">
    <source>
        <dbReference type="EMBL" id="GAE92593.1"/>
    </source>
</evidence>
<dbReference type="InterPro" id="IPR013785">
    <property type="entry name" value="Aldolase_TIM"/>
</dbReference>
<dbReference type="GO" id="GO:0034213">
    <property type="term" value="P:quinolinate catabolic process"/>
    <property type="evidence" value="ECO:0007669"/>
    <property type="project" value="TreeGrafter"/>
</dbReference>
<dbReference type="PANTHER" id="PTHR32179">
    <property type="entry name" value="NICOTINATE-NUCLEOTIDE PYROPHOSPHORYLASE [CARBOXYLATING]"/>
    <property type="match status" value="1"/>
</dbReference>
<comment type="caution">
    <text evidence="7">The sequence shown here is derived from an EMBL/GenBank/DDBJ whole genome shotgun (WGS) entry which is preliminary data.</text>
</comment>
<protein>
    <recommendedName>
        <fullName evidence="3">nicotinate-nucleotide diphosphorylase (carboxylating)</fullName>
        <ecNumber evidence="3">2.4.2.19</ecNumber>
    </recommendedName>
</protein>
<evidence type="ECO:0000256" key="2">
    <source>
        <dbReference type="ARBA" id="ARBA00009400"/>
    </source>
</evidence>
<sequence length="134" mass="14642">MAGGVNHRFGLDDAIMLKDNHIAAIGSIGQAVKKVRDVTGHMVKIEVEIENEEQLQAAIDADVDVIMFDNMSPHNINRIITQVPSHIITEASGNITLENIHEYSNVKVDIISLGFITHSAPALDISFNVMEGLK</sequence>
<evidence type="ECO:0000256" key="3">
    <source>
        <dbReference type="ARBA" id="ARBA00011944"/>
    </source>
</evidence>
<dbReference type="EC" id="2.4.2.19" evidence="3"/>
<feature type="domain" description="Quinolinate phosphoribosyl transferase C-terminal" evidence="6">
    <location>
        <begin position="2"/>
        <end position="127"/>
    </location>
</feature>
<dbReference type="STRING" id="1298598.JCM21714_1601"/>
<dbReference type="eggNOG" id="COG0157">
    <property type="taxonomic scope" value="Bacteria"/>
</dbReference>
<dbReference type="GO" id="GO:0005737">
    <property type="term" value="C:cytoplasm"/>
    <property type="evidence" value="ECO:0007669"/>
    <property type="project" value="TreeGrafter"/>
</dbReference>
<keyword evidence="5 7" id="KW-0808">Transferase</keyword>
<dbReference type="PANTHER" id="PTHR32179:SF3">
    <property type="entry name" value="NICOTINATE-NUCLEOTIDE PYROPHOSPHORYLASE [CARBOXYLATING]"/>
    <property type="match status" value="1"/>
</dbReference>
<comment type="pathway">
    <text evidence="1">Cofactor biosynthesis; NAD(+) biosynthesis; nicotinate D-ribonucleotide from quinolinate: step 1/1.</text>
</comment>